<gene>
    <name evidence="3" type="ORF">HNR48_001403</name>
</gene>
<dbReference type="SUPFAM" id="SSF52499">
    <property type="entry name" value="Isochorismatase-like hydrolases"/>
    <property type="match status" value="1"/>
</dbReference>
<dbReference type="InterPro" id="IPR000868">
    <property type="entry name" value="Isochorismatase-like_dom"/>
</dbReference>
<sequence>MARRSDALHGGNKTLTRNRPIGAIENSALLVVDMQYYVAAIGCGEHADMNKDNVPEDKQYFFDRIENTVVPNIQALQKCCRTNALEVMFTNVESLTKDGRDRGLDYKISGFHIPPGSQDGKTLAPIAPVDDEIVIRKTSSSVFNSTNIDYVLRAMEKDYLIVVGLLTDQCVESTVRDACDLGYLVTVVEDACVTYSQDRHERALDAYSGYCRRISTAQLIAEINGVSAGH</sequence>
<dbReference type="InParanoid" id="A0A7X0JTF9"/>
<feature type="domain" description="Isochorismatase-like" evidence="2">
    <location>
        <begin position="27"/>
        <end position="217"/>
    </location>
</feature>
<name>A0A7X0JTF9_9GAMM</name>
<organism evidence="3 4">
    <name type="scientific">Pseudoteredinibacter isoporae</name>
    <dbReference type="NCBI Taxonomy" id="570281"/>
    <lineage>
        <taxon>Bacteria</taxon>
        <taxon>Pseudomonadati</taxon>
        <taxon>Pseudomonadota</taxon>
        <taxon>Gammaproteobacteria</taxon>
        <taxon>Cellvibrionales</taxon>
        <taxon>Cellvibrionaceae</taxon>
        <taxon>Pseudoteredinibacter</taxon>
    </lineage>
</organism>
<dbReference type="PANTHER" id="PTHR43540:SF1">
    <property type="entry name" value="ISOCHORISMATASE HYDROLASE"/>
    <property type="match status" value="1"/>
</dbReference>
<evidence type="ECO:0000313" key="3">
    <source>
        <dbReference type="EMBL" id="MBB6521125.1"/>
    </source>
</evidence>
<dbReference type="PANTHER" id="PTHR43540">
    <property type="entry name" value="PEROXYUREIDOACRYLATE/UREIDOACRYLATE AMIDOHYDROLASE-RELATED"/>
    <property type="match status" value="1"/>
</dbReference>
<reference evidence="3 4" key="1">
    <citation type="submission" date="2020-08" db="EMBL/GenBank/DDBJ databases">
        <title>Genomic Encyclopedia of Type Strains, Phase IV (KMG-IV): sequencing the most valuable type-strain genomes for metagenomic binning, comparative biology and taxonomic classification.</title>
        <authorList>
            <person name="Goeker M."/>
        </authorList>
    </citation>
    <scope>NUCLEOTIDE SEQUENCE [LARGE SCALE GENOMIC DNA]</scope>
    <source>
        <strain evidence="3 4">DSM 22368</strain>
    </source>
</reference>
<comment type="caution">
    <text evidence="3">The sequence shown here is derived from an EMBL/GenBank/DDBJ whole genome shotgun (WGS) entry which is preliminary data.</text>
</comment>
<dbReference type="AlphaFoldDB" id="A0A7X0JTF9"/>
<dbReference type="InterPro" id="IPR036380">
    <property type="entry name" value="Isochorismatase-like_sf"/>
</dbReference>
<dbReference type="EC" id="3.5.1.110" evidence="3"/>
<dbReference type="Pfam" id="PF00857">
    <property type="entry name" value="Isochorismatase"/>
    <property type="match status" value="1"/>
</dbReference>
<keyword evidence="4" id="KW-1185">Reference proteome</keyword>
<dbReference type="InterPro" id="IPR050272">
    <property type="entry name" value="Isochorismatase-like_hydrls"/>
</dbReference>
<dbReference type="EMBL" id="JACHHT010000001">
    <property type="protein sequence ID" value="MBB6521125.1"/>
    <property type="molecule type" value="Genomic_DNA"/>
</dbReference>
<keyword evidence="1 3" id="KW-0378">Hydrolase</keyword>
<dbReference type="Proteomes" id="UP000528457">
    <property type="component" value="Unassembled WGS sequence"/>
</dbReference>
<dbReference type="FunCoup" id="A0A7X0JTF9">
    <property type="interactions" value="203"/>
</dbReference>
<dbReference type="CDD" id="cd00431">
    <property type="entry name" value="cysteine_hydrolases"/>
    <property type="match status" value="1"/>
</dbReference>
<dbReference type="Gene3D" id="3.40.50.850">
    <property type="entry name" value="Isochorismatase-like"/>
    <property type="match status" value="1"/>
</dbReference>
<evidence type="ECO:0000259" key="2">
    <source>
        <dbReference type="Pfam" id="PF00857"/>
    </source>
</evidence>
<evidence type="ECO:0000313" key="4">
    <source>
        <dbReference type="Proteomes" id="UP000528457"/>
    </source>
</evidence>
<dbReference type="GO" id="GO:0016787">
    <property type="term" value="F:hydrolase activity"/>
    <property type="evidence" value="ECO:0007669"/>
    <property type="project" value="UniProtKB-KW"/>
</dbReference>
<protein>
    <submittedName>
        <fullName evidence="3">Ureidoacrylate peracid hydrolase</fullName>
        <ecNumber evidence="3">3.5.1.110</ecNumber>
    </submittedName>
</protein>
<evidence type="ECO:0000256" key="1">
    <source>
        <dbReference type="ARBA" id="ARBA00022801"/>
    </source>
</evidence>
<proteinExistence type="predicted"/>
<dbReference type="RefSeq" id="WP_166849364.1">
    <property type="nucleotide sequence ID" value="NZ_JAAONY010000001.1"/>
</dbReference>
<accession>A0A7X0JTF9</accession>